<dbReference type="GO" id="GO:0016491">
    <property type="term" value="F:oxidoreductase activity"/>
    <property type="evidence" value="ECO:0007669"/>
    <property type="project" value="UniProtKB-KW"/>
</dbReference>
<dbReference type="Pfam" id="PF00106">
    <property type="entry name" value="adh_short"/>
    <property type="match status" value="1"/>
</dbReference>
<organism evidence="4 5">
    <name type="scientific">Asanoa ishikariensis</name>
    <dbReference type="NCBI Taxonomy" id="137265"/>
    <lineage>
        <taxon>Bacteria</taxon>
        <taxon>Bacillati</taxon>
        <taxon>Actinomycetota</taxon>
        <taxon>Actinomycetes</taxon>
        <taxon>Micromonosporales</taxon>
        <taxon>Micromonosporaceae</taxon>
        <taxon>Asanoa</taxon>
    </lineage>
</organism>
<dbReference type="Proteomes" id="UP000199632">
    <property type="component" value="Unassembled WGS sequence"/>
</dbReference>
<name>A0A1H3UAZ6_9ACTN</name>
<dbReference type="InterPro" id="IPR036291">
    <property type="entry name" value="NAD(P)-bd_dom_sf"/>
</dbReference>
<gene>
    <name evidence="4" type="ORF">SAMN05421684_6902</name>
</gene>
<reference evidence="5" key="1">
    <citation type="submission" date="2016-10" db="EMBL/GenBank/DDBJ databases">
        <authorList>
            <person name="Varghese N."/>
            <person name="Submissions S."/>
        </authorList>
    </citation>
    <scope>NUCLEOTIDE SEQUENCE [LARGE SCALE GENOMIC DNA]</scope>
    <source>
        <strain evidence="5">DSM 44718</strain>
    </source>
</reference>
<evidence type="ECO:0000313" key="4">
    <source>
        <dbReference type="EMBL" id="SDZ59574.1"/>
    </source>
</evidence>
<keyword evidence="5" id="KW-1185">Reference proteome</keyword>
<dbReference type="InterPro" id="IPR020904">
    <property type="entry name" value="Sc_DH/Rdtase_CS"/>
</dbReference>
<dbReference type="PANTHER" id="PTHR43391:SF91">
    <property type="entry name" value="OS04G0390700 PROTEIN"/>
    <property type="match status" value="1"/>
</dbReference>
<comment type="similarity">
    <text evidence="1 3">Belongs to the short-chain dehydrogenases/reductases (SDR) family.</text>
</comment>
<dbReference type="GO" id="GO:0005829">
    <property type="term" value="C:cytosol"/>
    <property type="evidence" value="ECO:0007669"/>
    <property type="project" value="TreeGrafter"/>
</dbReference>
<dbReference type="AlphaFoldDB" id="A0A1H3UAZ6"/>
<evidence type="ECO:0000256" key="1">
    <source>
        <dbReference type="ARBA" id="ARBA00006484"/>
    </source>
</evidence>
<dbReference type="PANTHER" id="PTHR43391">
    <property type="entry name" value="RETINOL DEHYDROGENASE-RELATED"/>
    <property type="match status" value="1"/>
</dbReference>
<protein>
    <submittedName>
        <fullName evidence="4">Short-chain dehydrogenase</fullName>
    </submittedName>
</protein>
<dbReference type="PRINTS" id="PR00080">
    <property type="entry name" value="SDRFAMILY"/>
</dbReference>
<dbReference type="EMBL" id="FNQB01000004">
    <property type="protein sequence ID" value="SDZ59574.1"/>
    <property type="molecule type" value="Genomic_DNA"/>
</dbReference>
<evidence type="ECO:0000256" key="2">
    <source>
        <dbReference type="ARBA" id="ARBA00023002"/>
    </source>
</evidence>
<dbReference type="RefSeq" id="WP_090801345.1">
    <property type="nucleotide sequence ID" value="NZ_BOND01000005.1"/>
</dbReference>
<evidence type="ECO:0000313" key="5">
    <source>
        <dbReference type="Proteomes" id="UP000199632"/>
    </source>
</evidence>
<dbReference type="NCBIfam" id="NF006119">
    <property type="entry name" value="PRK08264.1-5"/>
    <property type="match status" value="1"/>
</dbReference>
<evidence type="ECO:0000256" key="3">
    <source>
        <dbReference type="RuleBase" id="RU000363"/>
    </source>
</evidence>
<dbReference type="OrthoDB" id="3212478at2"/>
<dbReference type="SUPFAM" id="SSF51735">
    <property type="entry name" value="NAD(P)-binding Rossmann-fold domains"/>
    <property type="match status" value="1"/>
</dbReference>
<dbReference type="STRING" id="137265.SAMN05421684_6902"/>
<dbReference type="Gene3D" id="3.40.50.720">
    <property type="entry name" value="NAD(P)-binding Rossmann-like Domain"/>
    <property type="match status" value="1"/>
</dbReference>
<accession>A0A1H3UAZ6</accession>
<keyword evidence="2" id="KW-0560">Oxidoreductase</keyword>
<proteinExistence type="inferred from homology"/>
<dbReference type="PRINTS" id="PR00081">
    <property type="entry name" value="GDHRDH"/>
</dbReference>
<sequence>MRIPGAVALVTGGGRGFGLAMAEELQTHGAKKVYVGMRNAADFEHPGLDAVELDVTDTESVTAAAAQCDDVTLLVNNAGTGSLHVEGTADPDLVSSMQRVFDVNLYGTVRSSQALAPVILRNGGGAIVNVVSDQAWYARPILGAYAISKSAVWNFTNALRVDLRPKGVEVLSLHVGFMDTDLVRDLDVPKNDPHQVAVATLDALERGDEELLADEQSRLVKGTLSTDEGYYLDPPALG</sequence>
<dbReference type="InterPro" id="IPR002347">
    <property type="entry name" value="SDR_fam"/>
</dbReference>
<dbReference type="PROSITE" id="PS00061">
    <property type="entry name" value="ADH_SHORT"/>
    <property type="match status" value="1"/>
</dbReference>